<evidence type="ECO:0000313" key="7">
    <source>
        <dbReference type="EMBL" id="MEA9354924.1"/>
    </source>
</evidence>
<evidence type="ECO:0000256" key="6">
    <source>
        <dbReference type="HAMAP-Rule" id="MF_00362"/>
    </source>
</evidence>
<dbReference type="InterPro" id="IPR022973">
    <property type="entry name" value="Ribosomal_uL10_bac"/>
</dbReference>
<keyword evidence="6" id="KW-0694">RNA-binding</keyword>
<comment type="similarity">
    <text evidence="2 6">Belongs to the universal ribosomal protein uL10 family.</text>
</comment>
<dbReference type="InterPro" id="IPR047865">
    <property type="entry name" value="Ribosomal_uL10_bac_type"/>
</dbReference>
<evidence type="ECO:0000256" key="5">
    <source>
        <dbReference type="ARBA" id="ARBA00035202"/>
    </source>
</evidence>
<dbReference type="GO" id="GO:0005840">
    <property type="term" value="C:ribosome"/>
    <property type="evidence" value="ECO:0007669"/>
    <property type="project" value="UniProtKB-KW"/>
</dbReference>
<gene>
    <name evidence="6 7" type="primary">rplJ</name>
    <name evidence="7" type="ORF">SHI21_01865</name>
</gene>
<keyword evidence="4 6" id="KW-0687">Ribonucleoprotein</keyword>
<dbReference type="Gene3D" id="3.30.70.1730">
    <property type="match status" value="1"/>
</dbReference>
<dbReference type="InterPro" id="IPR043141">
    <property type="entry name" value="Ribosomal_uL10-like_sf"/>
</dbReference>
<dbReference type="NCBIfam" id="NF000955">
    <property type="entry name" value="PRK00099.1-1"/>
    <property type="match status" value="1"/>
</dbReference>
<organism evidence="7 8">
    <name type="scientific">Bacteriovorax antarcticus</name>
    <dbReference type="NCBI Taxonomy" id="3088717"/>
    <lineage>
        <taxon>Bacteria</taxon>
        <taxon>Pseudomonadati</taxon>
        <taxon>Bdellovibrionota</taxon>
        <taxon>Bacteriovoracia</taxon>
        <taxon>Bacteriovoracales</taxon>
        <taxon>Bacteriovoracaceae</taxon>
        <taxon>Bacteriovorax</taxon>
    </lineage>
</organism>
<dbReference type="PANTHER" id="PTHR11560">
    <property type="entry name" value="39S RIBOSOMAL PROTEIN L10, MITOCHONDRIAL"/>
    <property type="match status" value="1"/>
</dbReference>
<dbReference type="RefSeq" id="WP_323574417.1">
    <property type="nucleotide sequence ID" value="NZ_JAYGJQ010000001.1"/>
</dbReference>
<keyword evidence="6" id="KW-0699">rRNA-binding</keyword>
<dbReference type="CDD" id="cd05797">
    <property type="entry name" value="Ribosomal_L10"/>
    <property type="match status" value="1"/>
</dbReference>
<keyword evidence="8" id="KW-1185">Reference proteome</keyword>
<evidence type="ECO:0000256" key="4">
    <source>
        <dbReference type="ARBA" id="ARBA00023274"/>
    </source>
</evidence>
<dbReference type="HAMAP" id="MF_00362">
    <property type="entry name" value="Ribosomal_uL10"/>
    <property type="match status" value="1"/>
</dbReference>
<evidence type="ECO:0000313" key="8">
    <source>
        <dbReference type="Proteomes" id="UP001302274"/>
    </source>
</evidence>
<name>A0ABU5VPF6_9BACT</name>
<reference evidence="7 8" key="1">
    <citation type="submission" date="2023-11" db="EMBL/GenBank/DDBJ databases">
        <title>A Novel Polar Bacteriovorax (B. antarcticus) Isolated from the Biocrust in Antarctica.</title>
        <authorList>
            <person name="Mun W."/>
            <person name="Choi S.Y."/>
            <person name="Mitchell R.J."/>
        </authorList>
    </citation>
    <scope>NUCLEOTIDE SEQUENCE [LARGE SCALE GENOMIC DNA]</scope>
    <source>
        <strain evidence="7 8">PP10</strain>
    </source>
</reference>
<dbReference type="Pfam" id="PF00466">
    <property type="entry name" value="Ribosomal_L10"/>
    <property type="match status" value="1"/>
</dbReference>
<protein>
    <recommendedName>
        <fullName evidence="5 6">Large ribosomal subunit protein uL10</fullName>
    </recommendedName>
</protein>
<accession>A0ABU5VPF6</accession>
<comment type="caution">
    <text evidence="7">The sequence shown here is derived from an EMBL/GenBank/DDBJ whole genome shotgun (WGS) entry which is preliminary data.</text>
</comment>
<dbReference type="InterPro" id="IPR001790">
    <property type="entry name" value="Ribosomal_uL10"/>
</dbReference>
<dbReference type="SUPFAM" id="SSF160369">
    <property type="entry name" value="Ribosomal protein L10-like"/>
    <property type="match status" value="1"/>
</dbReference>
<evidence type="ECO:0000256" key="3">
    <source>
        <dbReference type="ARBA" id="ARBA00022980"/>
    </source>
</evidence>
<dbReference type="Proteomes" id="UP001302274">
    <property type="component" value="Unassembled WGS sequence"/>
</dbReference>
<keyword evidence="3 6" id="KW-0689">Ribosomal protein</keyword>
<sequence>MLNRAEKEAIIQDLKTDIGRAKAVFLTNLIGISSNDAVKVRKAVRDSNGKMVVTRNTLFKKAAEGTSAAELVANLSGPHALAFAFDDPAAVAKSLKEAGATLDLVELKGGTLDGVMLSKAQVKQLADLPSRDQMLGTLLATFLAPVSAFARVLYAIQEKKEAGELSA</sequence>
<evidence type="ECO:0000256" key="2">
    <source>
        <dbReference type="ARBA" id="ARBA00008889"/>
    </source>
</evidence>
<comment type="function">
    <text evidence="1 6">Forms part of the ribosomal stalk, playing a central role in the interaction of the ribosome with GTP-bound translation factors.</text>
</comment>
<dbReference type="EMBL" id="JAYGJQ010000001">
    <property type="protein sequence ID" value="MEA9354924.1"/>
    <property type="molecule type" value="Genomic_DNA"/>
</dbReference>
<proteinExistence type="inferred from homology"/>
<comment type="subunit">
    <text evidence="6">Part of the ribosomal stalk of the 50S ribosomal subunit. The N-terminus interacts with L11 and the large rRNA to form the base of the stalk. The C-terminus forms an elongated spine to which L12 dimers bind in a sequential fashion forming a multimeric L10(L12)X complex.</text>
</comment>
<evidence type="ECO:0000256" key="1">
    <source>
        <dbReference type="ARBA" id="ARBA00002633"/>
    </source>
</evidence>